<dbReference type="Proteomes" id="UP000179219">
    <property type="component" value="Unassembled WGS sequence"/>
</dbReference>
<organism evidence="1 2">
    <name type="scientific">Candidatus Woesebacteria bacterium RBG_13_34_9</name>
    <dbReference type="NCBI Taxonomy" id="1802477"/>
    <lineage>
        <taxon>Bacteria</taxon>
        <taxon>Candidatus Woeseibacteriota</taxon>
    </lineage>
</organism>
<name>A0A1F7X2E1_9BACT</name>
<accession>A0A1F7X2E1</accession>
<sequence>MSKNKDYETPETFLKLAKEYFRALLKFEEVYKNKVPDISKIETKEDYEKIKSHRGYPLLFTLMNVKLFLVRHSLELGLKSFLLHKGVTINKLRDRKLYHHNLENCLNGVWKYGLQIFNNLNNEKDHTAIVLIKKINMSWEDKIYEYPNKYEKIYTKEYLYIIKTVLKAVSTEFKNK</sequence>
<gene>
    <name evidence="1" type="ORF">A2159_03120</name>
</gene>
<evidence type="ECO:0008006" key="3">
    <source>
        <dbReference type="Google" id="ProtNLM"/>
    </source>
</evidence>
<dbReference type="AlphaFoldDB" id="A0A1F7X2E1"/>
<evidence type="ECO:0000313" key="1">
    <source>
        <dbReference type="EMBL" id="OGM08538.1"/>
    </source>
</evidence>
<evidence type="ECO:0000313" key="2">
    <source>
        <dbReference type="Proteomes" id="UP000179219"/>
    </source>
</evidence>
<comment type="caution">
    <text evidence="1">The sequence shown here is derived from an EMBL/GenBank/DDBJ whole genome shotgun (WGS) entry which is preliminary data.</text>
</comment>
<protein>
    <recommendedName>
        <fullName evidence="3">HEPN domain-containing protein</fullName>
    </recommendedName>
</protein>
<dbReference type="EMBL" id="MGFP01000046">
    <property type="protein sequence ID" value="OGM08538.1"/>
    <property type="molecule type" value="Genomic_DNA"/>
</dbReference>
<proteinExistence type="predicted"/>
<reference evidence="1 2" key="1">
    <citation type="journal article" date="2016" name="Nat. Commun.">
        <title>Thousands of microbial genomes shed light on interconnected biogeochemical processes in an aquifer system.</title>
        <authorList>
            <person name="Anantharaman K."/>
            <person name="Brown C.T."/>
            <person name="Hug L.A."/>
            <person name="Sharon I."/>
            <person name="Castelle C.J."/>
            <person name="Probst A.J."/>
            <person name="Thomas B.C."/>
            <person name="Singh A."/>
            <person name="Wilkins M.J."/>
            <person name="Karaoz U."/>
            <person name="Brodie E.L."/>
            <person name="Williams K.H."/>
            <person name="Hubbard S.S."/>
            <person name="Banfield J.F."/>
        </authorList>
    </citation>
    <scope>NUCLEOTIDE SEQUENCE [LARGE SCALE GENOMIC DNA]</scope>
</reference>